<organism evidence="2 3">
    <name type="scientific">Microbacterium paraoxydans</name>
    <dbReference type="NCBI Taxonomy" id="199592"/>
    <lineage>
        <taxon>Bacteria</taxon>
        <taxon>Bacillati</taxon>
        <taxon>Actinomycetota</taxon>
        <taxon>Actinomycetes</taxon>
        <taxon>Micrococcales</taxon>
        <taxon>Microbacteriaceae</taxon>
        <taxon>Microbacterium</taxon>
    </lineage>
</organism>
<dbReference type="RefSeq" id="WP_211543468.1">
    <property type="nucleotide sequence ID" value="NZ_CBDREF010000003.1"/>
</dbReference>
<feature type="compositionally biased region" description="Basic and acidic residues" evidence="1">
    <location>
        <begin position="40"/>
        <end position="52"/>
    </location>
</feature>
<keyword evidence="3" id="KW-1185">Reference proteome</keyword>
<protein>
    <recommendedName>
        <fullName evidence="4">Transposase zinc-ribbon domain-containing protein</fullName>
    </recommendedName>
</protein>
<evidence type="ECO:0008006" key="4">
    <source>
        <dbReference type="Google" id="ProtNLM"/>
    </source>
</evidence>
<evidence type="ECO:0000313" key="2">
    <source>
        <dbReference type="EMBL" id="MBS0024498.1"/>
    </source>
</evidence>
<accession>A0ABS5INF4</accession>
<evidence type="ECO:0000256" key="1">
    <source>
        <dbReference type="SAM" id="MobiDB-lite"/>
    </source>
</evidence>
<name>A0ABS5INF4_9MICO</name>
<proteinExistence type="predicted"/>
<sequence length="52" mass="5699">MTMAERAAPHCPEDDVVMLAVPGGWRCPECGHLQQPQDGEEPRGPEDVGRWG</sequence>
<feature type="region of interest" description="Disordered" evidence="1">
    <location>
        <begin position="30"/>
        <end position="52"/>
    </location>
</feature>
<dbReference type="Proteomes" id="UP000678243">
    <property type="component" value="Unassembled WGS sequence"/>
</dbReference>
<dbReference type="EMBL" id="JAGTUK010000003">
    <property type="protein sequence ID" value="MBS0024498.1"/>
    <property type="molecule type" value="Genomic_DNA"/>
</dbReference>
<gene>
    <name evidence="2" type="ORF">KE274_10295</name>
</gene>
<reference evidence="2 3" key="1">
    <citation type="submission" date="2021-04" db="EMBL/GenBank/DDBJ databases">
        <title>Whole genome analysis of root endophytic bacterium Microbacterium paraoxydans ku-mp colonizing RP-bio226 rice variety.</title>
        <authorList>
            <person name="Ulaganathan K."/>
            <person name="Latha B."/>
        </authorList>
    </citation>
    <scope>NUCLEOTIDE SEQUENCE [LARGE SCALE GENOMIC DNA]</scope>
    <source>
        <strain evidence="3">ku-mp</strain>
    </source>
</reference>
<comment type="caution">
    <text evidence="2">The sequence shown here is derived from an EMBL/GenBank/DDBJ whole genome shotgun (WGS) entry which is preliminary data.</text>
</comment>
<evidence type="ECO:0000313" key="3">
    <source>
        <dbReference type="Proteomes" id="UP000678243"/>
    </source>
</evidence>